<name>A0ABR6JWH9_9BACT</name>
<reference evidence="1 2" key="1">
    <citation type="submission" date="2020-08" db="EMBL/GenBank/DDBJ databases">
        <title>Genomic Encyclopedia of Type Strains, Phase IV (KMG-IV): sequencing the most valuable type-strain genomes for metagenomic binning, comparative biology and taxonomic classification.</title>
        <authorList>
            <person name="Goeker M."/>
        </authorList>
    </citation>
    <scope>NUCLEOTIDE SEQUENCE [LARGE SCALE GENOMIC DNA]</scope>
    <source>
        <strain evidence="1 2">DSM 26701</strain>
    </source>
</reference>
<evidence type="ECO:0000313" key="1">
    <source>
        <dbReference type="EMBL" id="MBB4600720.1"/>
    </source>
</evidence>
<organism evidence="1 2">
    <name type="scientific">Hymenobacter latericoloratus</name>
    <dbReference type="NCBI Taxonomy" id="1411121"/>
    <lineage>
        <taxon>Bacteria</taxon>
        <taxon>Pseudomonadati</taxon>
        <taxon>Bacteroidota</taxon>
        <taxon>Cytophagia</taxon>
        <taxon>Cytophagales</taxon>
        <taxon>Hymenobacteraceae</taxon>
        <taxon>Hymenobacter</taxon>
    </lineage>
</organism>
<comment type="caution">
    <text evidence="1">The sequence shown here is derived from an EMBL/GenBank/DDBJ whole genome shotgun (WGS) entry which is preliminary data.</text>
</comment>
<keyword evidence="2" id="KW-1185">Reference proteome</keyword>
<dbReference type="Proteomes" id="UP000579570">
    <property type="component" value="Unassembled WGS sequence"/>
</dbReference>
<evidence type="ECO:0000313" key="2">
    <source>
        <dbReference type="Proteomes" id="UP000579570"/>
    </source>
</evidence>
<dbReference type="EMBL" id="JACHNV010000002">
    <property type="protein sequence ID" value="MBB4600720.1"/>
    <property type="molecule type" value="Genomic_DNA"/>
</dbReference>
<sequence>MMKPVVAFLLGILMLVSSLVPQGDVSELRKLPELARHYRYHRALAGGTLSPLAFLVLHYGPHGADHRRHPYSQRDEQDHHKLPLEQHHHDCVMVSFVLPTGRMLPPPPLQSWPTPDYHMMAGPLYTFSVSQSLLQPPRA</sequence>
<protein>
    <submittedName>
        <fullName evidence="1">Uncharacterized protein</fullName>
    </submittedName>
</protein>
<proteinExistence type="predicted"/>
<gene>
    <name evidence="1" type="ORF">GGU46_001348</name>
</gene>
<accession>A0ABR6JWH9</accession>